<dbReference type="SMART" id="SM00052">
    <property type="entry name" value="EAL"/>
    <property type="match status" value="1"/>
</dbReference>
<dbReference type="SMART" id="SM00448">
    <property type="entry name" value="REC"/>
    <property type="match status" value="2"/>
</dbReference>
<dbReference type="PROSITE" id="PS50887">
    <property type="entry name" value="GGDEF"/>
    <property type="match status" value="1"/>
</dbReference>
<dbReference type="CDD" id="cd01948">
    <property type="entry name" value="EAL"/>
    <property type="match status" value="1"/>
</dbReference>
<keyword evidence="8" id="KW-1185">Reference proteome</keyword>
<evidence type="ECO:0000313" key="8">
    <source>
        <dbReference type="Proteomes" id="UP000199394"/>
    </source>
</evidence>
<feature type="modified residue" description="4-aspartylphosphate" evidence="3">
    <location>
        <position position="83"/>
    </location>
</feature>
<dbReference type="Pfam" id="PF00990">
    <property type="entry name" value="GGDEF"/>
    <property type="match status" value="1"/>
</dbReference>
<dbReference type="Gene3D" id="3.30.450.20">
    <property type="entry name" value="PAS domain"/>
    <property type="match status" value="1"/>
</dbReference>
<feature type="domain" description="Response regulatory" evidence="4">
    <location>
        <begin position="743"/>
        <end position="860"/>
    </location>
</feature>
<proteinExistence type="predicted"/>
<comment type="function">
    <text evidence="2">May play the central regulatory role in sporulation. It may be an element of the effector pathway responsible for the activation of sporulation genes in response to nutritional stress. Spo0A may act in concert with spo0H (a sigma factor) to control the expression of some genes that are critical to the sporulation process.</text>
</comment>
<dbReference type="GO" id="GO:0000160">
    <property type="term" value="P:phosphorelay signal transduction system"/>
    <property type="evidence" value="ECO:0007669"/>
    <property type="project" value="InterPro"/>
</dbReference>
<feature type="modified residue" description="4-aspartylphosphate" evidence="3">
    <location>
        <position position="793"/>
    </location>
</feature>
<sequence length="884" mass="101302">MKTLLYSDHSNGLFLEKACRVGVAEEKMREKPMVMMVEDNRINRKILRKILTPEYEIIEAVDGLEAMALFQERYQELSAVILDLWLPGLNGEEFLRAVSQESRFNNIPILVATGEQDSRLERQCLHLGAWDYITKPYDAEILRMRLKNIIGRKESVLMERIQDLVKRDSLTNIYNRGYFMEETQRMLSKYPDETFVFLRMDIKQFSLYNASFGKAAGDTLLIEIGNSIARDAKSEPKTTYGRMESDVFCICTPYHEWPLKNNLKKAAEGFASFSQGYRMEIIFGACVIPEGLVEIEEIYTRATEAARYCKGRYDICYAFYGDALHQKRVKEQQILSDMVQAIEKKEFVVYLQPKYSLMHRTISGSEALVRWRHPRQGMISPGEFIPVFEKNGFIVRLDHYMWERVCQIIHRWLTKGYPVLPVSVNVSRISLYHPRIVEDLVALVEKYQIPIALLQLEITESAYMSNPEMMKSIIKQLRKRGFTILMDDFGSGYSSLNTLKDTDVDILKIDMAFLSRDIQNTKSEKILASITRMAGWLGMPVVVEGVETRERVEFLMSIGCGYVQGYYFARPMPVSDFEKTMNREGHQSGPSVTHTKTDVPELEMLWSTETEMGLLLRSIPVPYAILERAHGMVDTLRMNNAYLQVFGSDQTPLTVFGPVEYDKLSEAVEEALGADGEANCECSCVTEKGNVQYYHIHLKLIQKESENQIFGATFTDVTSERKIERELKTILKQAKGSEVPCNQMLIIDDSAVSQDILAELFEENYTIMTASNGQEAIDILSRDADSIAIILLDLIMPVMDGQTFLEAKNAMPQAAHIPVIIISSDSREDLQINMLASGVNDYITKPFVPSLTKRRVENVIEYNSRFQEMVREYRKTQDVKKLPQ</sequence>
<evidence type="ECO:0000256" key="1">
    <source>
        <dbReference type="ARBA" id="ARBA00018672"/>
    </source>
</evidence>
<dbReference type="Gene3D" id="3.30.70.270">
    <property type="match status" value="1"/>
</dbReference>
<evidence type="ECO:0000313" key="7">
    <source>
        <dbReference type="EMBL" id="SEA39621.1"/>
    </source>
</evidence>
<dbReference type="InterPro" id="IPR000160">
    <property type="entry name" value="GGDEF_dom"/>
</dbReference>
<dbReference type="SUPFAM" id="SSF55785">
    <property type="entry name" value="PYP-like sensor domain (PAS domain)"/>
    <property type="match status" value="1"/>
</dbReference>
<dbReference type="InterPro" id="IPR050706">
    <property type="entry name" value="Cyclic-di-GMP_PDE-like"/>
</dbReference>
<evidence type="ECO:0000256" key="3">
    <source>
        <dbReference type="PROSITE-ProRule" id="PRU00169"/>
    </source>
</evidence>
<dbReference type="SMART" id="SM00267">
    <property type="entry name" value="GGDEF"/>
    <property type="match status" value="1"/>
</dbReference>
<evidence type="ECO:0000259" key="5">
    <source>
        <dbReference type="PROSITE" id="PS50883"/>
    </source>
</evidence>
<name>A0A1H4AUW7_9FIRM</name>
<dbReference type="Pfam" id="PF00072">
    <property type="entry name" value="Response_reg"/>
    <property type="match status" value="2"/>
</dbReference>
<dbReference type="InterPro" id="IPR001789">
    <property type="entry name" value="Sig_transdc_resp-reg_receiver"/>
</dbReference>
<dbReference type="Gene3D" id="3.40.50.2300">
    <property type="match status" value="2"/>
</dbReference>
<dbReference type="InterPro" id="IPR035919">
    <property type="entry name" value="EAL_sf"/>
</dbReference>
<dbReference type="STRING" id="81409.SAMN04515656_10946"/>
<accession>A0A1H4AUW7</accession>
<feature type="domain" description="GGDEF" evidence="6">
    <location>
        <begin position="193"/>
        <end position="320"/>
    </location>
</feature>
<evidence type="ECO:0000256" key="2">
    <source>
        <dbReference type="ARBA" id="ARBA00024867"/>
    </source>
</evidence>
<dbReference type="Gene3D" id="3.20.20.450">
    <property type="entry name" value="EAL domain"/>
    <property type="match status" value="1"/>
</dbReference>
<dbReference type="SUPFAM" id="SSF55073">
    <property type="entry name" value="Nucleotide cyclase"/>
    <property type="match status" value="1"/>
</dbReference>
<feature type="domain" description="EAL" evidence="5">
    <location>
        <begin position="331"/>
        <end position="585"/>
    </location>
</feature>
<dbReference type="InterPro" id="IPR029787">
    <property type="entry name" value="Nucleotide_cyclase"/>
</dbReference>
<dbReference type="EMBL" id="FNRK01000009">
    <property type="protein sequence ID" value="SEA39621.1"/>
    <property type="molecule type" value="Genomic_DNA"/>
</dbReference>
<dbReference type="PANTHER" id="PTHR33121:SF70">
    <property type="entry name" value="SIGNALING PROTEIN YKOW"/>
    <property type="match status" value="1"/>
</dbReference>
<dbReference type="InterPro" id="IPR001633">
    <property type="entry name" value="EAL_dom"/>
</dbReference>
<dbReference type="OrthoDB" id="9805474at2"/>
<feature type="domain" description="Response regulatory" evidence="4">
    <location>
        <begin position="33"/>
        <end position="150"/>
    </location>
</feature>
<dbReference type="InterPro" id="IPR035965">
    <property type="entry name" value="PAS-like_dom_sf"/>
</dbReference>
<protein>
    <recommendedName>
        <fullName evidence="1">Stage 0 sporulation protein A homolog</fullName>
    </recommendedName>
</protein>
<dbReference type="CDD" id="cd00156">
    <property type="entry name" value="REC"/>
    <property type="match status" value="1"/>
</dbReference>
<dbReference type="PANTHER" id="PTHR33121">
    <property type="entry name" value="CYCLIC DI-GMP PHOSPHODIESTERASE PDEF"/>
    <property type="match status" value="1"/>
</dbReference>
<gene>
    <name evidence="7" type="ORF">SAMN04515656_10946</name>
</gene>
<dbReference type="SUPFAM" id="SSF52172">
    <property type="entry name" value="CheY-like"/>
    <property type="match status" value="2"/>
</dbReference>
<dbReference type="GO" id="GO:0071111">
    <property type="term" value="F:cyclic-guanylate-specific phosphodiesterase activity"/>
    <property type="evidence" value="ECO:0007669"/>
    <property type="project" value="InterPro"/>
</dbReference>
<reference evidence="7 8" key="1">
    <citation type="submission" date="2016-10" db="EMBL/GenBank/DDBJ databases">
        <authorList>
            <person name="de Groot N.N."/>
        </authorList>
    </citation>
    <scope>NUCLEOTIDE SEQUENCE [LARGE SCALE GENOMIC DNA]</scope>
    <source>
        <strain evidence="7 8">SR12</strain>
    </source>
</reference>
<evidence type="ECO:0000259" key="6">
    <source>
        <dbReference type="PROSITE" id="PS50887"/>
    </source>
</evidence>
<dbReference type="InterPro" id="IPR011006">
    <property type="entry name" value="CheY-like_superfamily"/>
</dbReference>
<dbReference type="PROSITE" id="PS50110">
    <property type="entry name" value="RESPONSE_REGULATORY"/>
    <property type="match status" value="2"/>
</dbReference>
<keyword evidence="3" id="KW-0597">Phosphoprotein</keyword>
<dbReference type="Proteomes" id="UP000199394">
    <property type="component" value="Unassembled WGS sequence"/>
</dbReference>
<dbReference type="AlphaFoldDB" id="A0A1H4AUW7"/>
<dbReference type="Pfam" id="PF00563">
    <property type="entry name" value="EAL"/>
    <property type="match status" value="1"/>
</dbReference>
<organism evidence="7 8">
    <name type="scientific">Eubacterium aggregans</name>
    <dbReference type="NCBI Taxonomy" id="81409"/>
    <lineage>
        <taxon>Bacteria</taxon>
        <taxon>Bacillati</taxon>
        <taxon>Bacillota</taxon>
        <taxon>Clostridia</taxon>
        <taxon>Eubacteriales</taxon>
        <taxon>Eubacteriaceae</taxon>
        <taxon>Eubacterium</taxon>
    </lineage>
</organism>
<evidence type="ECO:0000259" key="4">
    <source>
        <dbReference type="PROSITE" id="PS50110"/>
    </source>
</evidence>
<dbReference type="PROSITE" id="PS50883">
    <property type="entry name" value="EAL"/>
    <property type="match status" value="1"/>
</dbReference>
<dbReference type="InterPro" id="IPR043128">
    <property type="entry name" value="Rev_trsase/Diguanyl_cyclase"/>
</dbReference>
<dbReference type="SUPFAM" id="SSF141868">
    <property type="entry name" value="EAL domain-like"/>
    <property type="match status" value="1"/>
</dbReference>